<keyword evidence="1" id="KW-0472">Membrane</keyword>
<sequence>MDSGAEPCKADQHPQSRCAYGGANLEWTSNRDMRTNFMTRFILLHLIIFDVASVAIRVFRLAQCAHPTSNNINSS</sequence>
<dbReference type="Proteomes" id="UP000235786">
    <property type="component" value="Unassembled WGS sequence"/>
</dbReference>
<evidence type="ECO:0000313" key="2">
    <source>
        <dbReference type="EMBL" id="PMD47084.1"/>
    </source>
</evidence>
<keyword evidence="1" id="KW-1133">Transmembrane helix</keyword>
<evidence type="ECO:0000256" key="1">
    <source>
        <dbReference type="SAM" id="Phobius"/>
    </source>
</evidence>
<gene>
    <name evidence="2" type="ORF">L207DRAFT_506127</name>
</gene>
<name>A0A2J6S8J0_HYAVF</name>
<feature type="transmembrane region" description="Helical" evidence="1">
    <location>
        <begin position="41"/>
        <end position="59"/>
    </location>
</feature>
<keyword evidence="3" id="KW-1185">Reference proteome</keyword>
<reference evidence="2 3" key="1">
    <citation type="submission" date="2016-04" db="EMBL/GenBank/DDBJ databases">
        <title>A degradative enzymes factory behind the ericoid mycorrhizal symbiosis.</title>
        <authorList>
            <consortium name="DOE Joint Genome Institute"/>
            <person name="Martino E."/>
            <person name="Morin E."/>
            <person name="Grelet G."/>
            <person name="Kuo A."/>
            <person name="Kohler A."/>
            <person name="Daghino S."/>
            <person name="Barry K."/>
            <person name="Choi C."/>
            <person name="Cichocki N."/>
            <person name="Clum A."/>
            <person name="Copeland A."/>
            <person name="Hainaut M."/>
            <person name="Haridas S."/>
            <person name="Labutti K."/>
            <person name="Lindquist E."/>
            <person name="Lipzen A."/>
            <person name="Khouja H.-R."/>
            <person name="Murat C."/>
            <person name="Ohm R."/>
            <person name="Olson A."/>
            <person name="Spatafora J."/>
            <person name="Veneault-Fourrey C."/>
            <person name="Henrissat B."/>
            <person name="Grigoriev I."/>
            <person name="Martin F."/>
            <person name="Perotto S."/>
        </authorList>
    </citation>
    <scope>NUCLEOTIDE SEQUENCE [LARGE SCALE GENOMIC DNA]</scope>
    <source>
        <strain evidence="2 3">F</strain>
    </source>
</reference>
<proteinExistence type="predicted"/>
<dbReference type="EMBL" id="KZ613938">
    <property type="protein sequence ID" value="PMD47084.1"/>
    <property type="molecule type" value="Genomic_DNA"/>
</dbReference>
<dbReference type="AlphaFoldDB" id="A0A2J6S8J0"/>
<evidence type="ECO:0000313" key="3">
    <source>
        <dbReference type="Proteomes" id="UP000235786"/>
    </source>
</evidence>
<protein>
    <submittedName>
        <fullName evidence="2">Uncharacterized protein</fullName>
    </submittedName>
</protein>
<accession>A0A2J6S8J0</accession>
<keyword evidence="1" id="KW-0812">Transmembrane</keyword>
<organism evidence="2 3">
    <name type="scientific">Hyaloscypha variabilis (strain UAMH 11265 / GT02V1 / F)</name>
    <name type="common">Meliniomyces variabilis</name>
    <dbReference type="NCBI Taxonomy" id="1149755"/>
    <lineage>
        <taxon>Eukaryota</taxon>
        <taxon>Fungi</taxon>
        <taxon>Dikarya</taxon>
        <taxon>Ascomycota</taxon>
        <taxon>Pezizomycotina</taxon>
        <taxon>Leotiomycetes</taxon>
        <taxon>Helotiales</taxon>
        <taxon>Hyaloscyphaceae</taxon>
        <taxon>Hyaloscypha</taxon>
        <taxon>Hyaloscypha variabilis</taxon>
    </lineage>
</organism>